<comment type="caution">
    <text evidence="7">The sequence shown here is derived from an EMBL/GenBank/DDBJ whole genome shotgun (WGS) entry which is preliminary data.</text>
</comment>
<evidence type="ECO:0000256" key="4">
    <source>
        <dbReference type="ARBA" id="ARBA00022679"/>
    </source>
</evidence>
<dbReference type="EMBL" id="LJIX01000006">
    <property type="protein sequence ID" value="KQL18174.1"/>
    <property type="molecule type" value="Genomic_DNA"/>
</dbReference>
<proteinExistence type="inferred from homology"/>
<accession>A0A0Q3QKJ0</accession>
<dbReference type="Gene3D" id="3.40.50.2000">
    <property type="entry name" value="Glycogen Phosphorylase B"/>
    <property type="match status" value="2"/>
</dbReference>
<feature type="domain" description="Glycosyl transferase family 28 C-terminal" evidence="5">
    <location>
        <begin position="205"/>
        <end position="342"/>
    </location>
</feature>
<comment type="subcellular location">
    <subcellularLocation>
        <location evidence="1">Membrane</location>
    </subcellularLocation>
</comment>
<dbReference type="PANTHER" id="PTHR43025:SF3">
    <property type="entry name" value="MONOGALACTOSYLDIACYLGLYCEROL SYNTHASE 1, CHLOROPLASTIC"/>
    <property type="match status" value="1"/>
</dbReference>
<dbReference type="PANTHER" id="PTHR43025">
    <property type="entry name" value="MONOGALACTOSYLDIACYLGLYCEROL SYNTHASE"/>
    <property type="match status" value="1"/>
</dbReference>
<protein>
    <submittedName>
        <fullName evidence="7">UDP-glucuronosyltransferase</fullName>
    </submittedName>
</protein>
<reference evidence="7 8" key="1">
    <citation type="submission" date="2015-09" db="EMBL/GenBank/DDBJ databases">
        <title>Genome sequencing project for genomic taxonomy and phylogenomics of Bacillus-like bacteria.</title>
        <authorList>
            <person name="Liu B."/>
            <person name="Wang J."/>
            <person name="Zhu Y."/>
            <person name="Liu G."/>
            <person name="Chen Q."/>
            <person name="Chen Z."/>
            <person name="Lan J."/>
            <person name="Che J."/>
            <person name="Ge C."/>
            <person name="Shi H."/>
            <person name="Pan Z."/>
            <person name="Liu X."/>
        </authorList>
    </citation>
    <scope>NUCLEOTIDE SEQUENCE [LARGE SCALE GENOMIC DNA]</scope>
    <source>
        <strain evidence="7 8">FJAT-18043</strain>
    </source>
</reference>
<keyword evidence="4 7" id="KW-0808">Transferase</keyword>
<dbReference type="InterPro" id="IPR009695">
    <property type="entry name" value="Diacylglyc_glucosyltr_N"/>
</dbReference>
<evidence type="ECO:0000259" key="6">
    <source>
        <dbReference type="Pfam" id="PF06925"/>
    </source>
</evidence>
<evidence type="ECO:0000259" key="5">
    <source>
        <dbReference type="Pfam" id="PF04101"/>
    </source>
</evidence>
<evidence type="ECO:0000256" key="3">
    <source>
        <dbReference type="ARBA" id="ARBA00022676"/>
    </source>
</evidence>
<dbReference type="Pfam" id="PF04101">
    <property type="entry name" value="Glyco_tran_28_C"/>
    <property type="match status" value="1"/>
</dbReference>
<dbReference type="SUPFAM" id="SSF53756">
    <property type="entry name" value="UDP-Glycosyltransferase/glycogen phosphorylase"/>
    <property type="match status" value="1"/>
</dbReference>
<keyword evidence="8" id="KW-1185">Reference proteome</keyword>
<dbReference type="AlphaFoldDB" id="A0A0Q3QKJ0"/>
<dbReference type="PATRIC" id="fig|1637975.4.peg.867"/>
<evidence type="ECO:0000256" key="1">
    <source>
        <dbReference type="ARBA" id="ARBA00004370"/>
    </source>
</evidence>
<dbReference type="GO" id="GO:0016758">
    <property type="term" value="F:hexosyltransferase activity"/>
    <property type="evidence" value="ECO:0007669"/>
    <property type="project" value="InterPro"/>
</dbReference>
<evidence type="ECO:0000313" key="7">
    <source>
        <dbReference type="EMBL" id="KQL18174.1"/>
    </source>
</evidence>
<name>A0A0Q3QKJ0_9BACI</name>
<dbReference type="InterPro" id="IPR050519">
    <property type="entry name" value="Glycosyltransf_28_UgtP"/>
</dbReference>
<dbReference type="GO" id="GO:0016020">
    <property type="term" value="C:membrane"/>
    <property type="evidence" value="ECO:0007669"/>
    <property type="project" value="UniProtKB-SubCell"/>
</dbReference>
<organism evidence="7 8">
    <name type="scientific">Cytobacillus solani</name>
    <dbReference type="NCBI Taxonomy" id="1637975"/>
    <lineage>
        <taxon>Bacteria</taxon>
        <taxon>Bacillati</taxon>
        <taxon>Bacillota</taxon>
        <taxon>Bacilli</taxon>
        <taxon>Bacillales</taxon>
        <taxon>Bacillaceae</taxon>
        <taxon>Cytobacillus</taxon>
    </lineage>
</organism>
<sequence>MMKKSILFLPFLQIPSGHHHAANALIEGIQQINPTIHCEKVDILTYSYGKMEAIVSKVYLNWIHAFPQIYNKIYQFSVYRRIEDNKRYQIYEWLFLPFMKKLIEEKQPDLIICTHSLPAYMLNLLKTNNELKIPVINVYTDYFIHSFWGVEHIDYHFVSSIAMKEFLIKKGIQKERIFITGIPINPKISKQIRNKGHLKKSKYSILVSGGNLGIGAIECLFNTISDTKYEQQLQFYVLCGKNLKLYKKLKKLNNDYLIPFTYIACREQMNQLYNQMDAIITKPGGVTISESLFKRIPIFVVYALPGQEEINLMQLKDLGLVFHIEKAEIVDQLIAKLNDENTLQVYQAQVDRFHSHLDQQEPSEIIMEYILS</sequence>
<dbReference type="GO" id="GO:0009247">
    <property type="term" value="P:glycolipid biosynthetic process"/>
    <property type="evidence" value="ECO:0007669"/>
    <property type="project" value="InterPro"/>
</dbReference>
<feature type="domain" description="Diacylglycerol glucosyltransferase N-terminal" evidence="6">
    <location>
        <begin position="18"/>
        <end position="184"/>
    </location>
</feature>
<evidence type="ECO:0000256" key="2">
    <source>
        <dbReference type="ARBA" id="ARBA00006962"/>
    </source>
</evidence>
<keyword evidence="3" id="KW-0328">Glycosyltransferase</keyword>
<evidence type="ECO:0000313" key="8">
    <source>
        <dbReference type="Proteomes" id="UP000050996"/>
    </source>
</evidence>
<dbReference type="STRING" id="1637975.AN957_05910"/>
<dbReference type="Proteomes" id="UP000050996">
    <property type="component" value="Unassembled WGS sequence"/>
</dbReference>
<dbReference type="Pfam" id="PF06925">
    <property type="entry name" value="MGDG_synth"/>
    <property type="match status" value="1"/>
</dbReference>
<dbReference type="InterPro" id="IPR007235">
    <property type="entry name" value="Glyco_trans_28_C"/>
</dbReference>
<comment type="similarity">
    <text evidence="2">Belongs to the glycosyltransferase 28 family.</text>
</comment>
<gene>
    <name evidence="7" type="ORF">AN957_05910</name>
</gene>